<accession>A0AAN8ILC4</accession>
<feature type="region of interest" description="Disordered" evidence="1">
    <location>
        <begin position="388"/>
        <end position="417"/>
    </location>
</feature>
<reference evidence="2 3" key="1">
    <citation type="submission" date="2019-10" db="EMBL/GenBank/DDBJ databases">
        <title>Assembly and Annotation for the nematode Trichostrongylus colubriformis.</title>
        <authorList>
            <person name="Martin J."/>
        </authorList>
    </citation>
    <scope>NUCLEOTIDE SEQUENCE [LARGE SCALE GENOMIC DNA]</scope>
    <source>
        <strain evidence="2">G859</strain>
        <tissue evidence="2">Whole worm</tissue>
    </source>
</reference>
<feature type="compositionally biased region" description="Basic and acidic residues" evidence="1">
    <location>
        <begin position="389"/>
        <end position="404"/>
    </location>
</feature>
<dbReference type="AlphaFoldDB" id="A0AAN8ILC4"/>
<sequence>MNTADPKPTKNNCSTGDEMTFHVSTDDTVSAAPLPSSESSRWPTADEKVNEENDKDNWSVAEVQEKDLLRNNSGMVSTDGAHIIPFITVERQGQKVQFAAKRPRQNSICSILSATTAAAGTTIEDAVTLRERVPSNTNGGENAGAEVSLLNEEVNSQLTGTPSKKSDTSSESTPVCRPSKAKQKRIYIVTRWTPEGTPVKEGADDRASSPFTNESTVMKEPSPKRSKFAESEMESTSMRVTQCVKAVPARHDVVEVTQIVRSASTGNASDLDSTTSARPENQSELLARSPSHDSNSTTSTGLVEQEICQSTVRSQSPVSADSDNEKVDSEVTPRITRSRSRAAAMDSARNETTSSPITTRSRTLAQQGSETPTVLFRRSVRFRRVRMKTQLDKPSSDNNVDEKNSAQYAPAKWLAKF</sequence>
<evidence type="ECO:0000313" key="2">
    <source>
        <dbReference type="EMBL" id="KAK5974868.1"/>
    </source>
</evidence>
<feature type="compositionally biased region" description="Polar residues" evidence="1">
    <location>
        <begin position="156"/>
        <end position="173"/>
    </location>
</feature>
<protein>
    <submittedName>
        <fullName evidence="2">Uncharacterized protein</fullName>
    </submittedName>
</protein>
<evidence type="ECO:0000256" key="1">
    <source>
        <dbReference type="SAM" id="MobiDB-lite"/>
    </source>
</evidence>
<organism evidence="2 3">
    <name type="scientific">Trichostrongylus colubriformis</name>
    <name type="common">Black scour worm</name>
    <dbReference type="NCBI Taxonomy" id="6319"/>
    <lineage>
        <taxon>Eukaryota</taxon>
        <taxon>Metazoa</taxon>
        <taxon>Ecdysozoa</taxon>
        <taxon>Nematoda</taxon>
        <taxon>Chromadorea</taxon>
        <taxon>Rhabditida</taxon>
        <taxon>Rhabditina</taxon>
        <taxon>Rhabditomorpha</taxon>
        <taxon>Strongyloidea</taxon>
        <taxon>Trichostrongylidae</taxon>
        <taxon>Trichostrongylus</taxon>
    </lineage>
</organism>
<feature type="compositionally biased region" description="Polar residues" evidence="1">
    <location>
        <begin position="265"/>
        <end position="284"/>
    </location>
</feature>
<keyword evidence="3" id="KW-1185">Reference proteome</keyword>
<feature type="region of interest" description="Disordered" evidence="1">
    <location>
        <begin position="1"/>
        <end position="56"/>
    </location>
</feature>
<name>A0AAN8ILC4_TRICO</name>
<feature type="region of interest" description="Disordered" evidence="1">
    <location>
        <begin position="156"/>
        <end position="180"/>
    </location>
</feature>
<proteinExistence type="predicted"/>
<feature type="compositionally biased region" description="Low complexity" evidence="1">
    <location>
        <begin position="341"/>
        <end position="363"/>
    </location>
</feature>
<feature type="compositionally biased region" description="Polar residues" evidence="1">
    <location>
        <begin position="292"/>
        <end position="321"/>
    </location>
</feature>
<feature type="region of interest" description="Disordered" evidence="1">
    <location>
        <begin position="194"/>
        <end position="234"/>
    </location>
</feature>
<evidence type="ECO:0000313" key="3">
    <source>
        <dbReference type="Proteomes" id="UP001331761"/>
    </source>
</evidence>
<dbReference type="Proteomes" id="UP001331761">
    <property type="component" value="Unassembled WGS sequence"/>
</dbReference>
<comment type="caution">
    <text evidence="2">The sequence shown here is derived from an EMBL/GenBank/DDBJ whole genome shotgun (WGS) entry which is preliminary data.</text>
</comment>
<feature type="compositionally biased region" description="Basic and acidic residues" evidence="1">
    <location>
        <begin position="221"/>
        <end position="230"/>
    </location>
</feature>
<feature type="region of interest" description="Disordered" evidence="1">
    <location>
        <begin position="265"/>
        <end position="371"/>
    </location>
</feature>
<gene>
    <name evidence="2" type="ORF">GCK32_009877</name>
</gene>
<dbReference type="EMBL" id="WIXE01013713">
    <property type="protein sequence ID" value="KAK5974868.1"/>
    <property type="molecule type" value="Genomic_DNA"/>
</dbReference>
<feature type="compositionally biased region" description="Polar residues" evidence="1">
    <location>
        <begin position="1"/>
        <end position="28"/>
    </location>
</feature>
<feature type="compositionally biased region" description="Basic and acidic residues" evidence="1">
    <location>
        <begin position="44"/>
        <end position="56"/>
    </location>
</feature>